<accession>A0A0E9WEV6</accession>
<evidence type="ECO:0000313" key="2">
    <source>
        <dbReference type="EMBL" id="JAH88919.1"/>
    </source>
</evidence>
<dbReference type="EMBL" id="GBXM01019658">
    <property type="protein sequence ID" value="JAH88919.1"/>
    <property type="molecule type" value="Transcribed_RNA"/>
</dbReference>
<evidence type="ECO:0000256" key="1">
    <source>
        <dbReference type="SAM" id="Phobius"/>
    </source>
</evidence>
<feature type="transmembrane region" description="Helical" evidence="1">
    <location>
        <begin position="20"/>
        <end position="37"/>
    </location>
</feature>
<reference evidence="2" key="1">
    <citation type="submission" date="2014-11" db="EMBL/GenBank/DDBJ databases">
        <authorList>
            <person name="Amaro Gonzalez C."/>
        </authorList>
    </citation>
    <scope>NUCLEOTIDE SEQUENCE</scope>
</reference>
<keyword evidence="1" id="KW-0812">Transmembrane</keyword>
<keyword evidence="1" id="KW-1133">Transmembrane helix</keyword>
<dbReference type="AlphaFoldDB" id="A0A0E9WEV6"/>
<sequence>MYFDHGNCCTVINYGFEKTFVVMLWIHLTLASFWLSFPQQFSLKQAQASS</sequence>
<reference evidence="2" key="2">
    <citation type="journal article" date="2015" name="Fish Shellfish Immunol.">
        <title>Early steps in the European eel (Anguilla anguilla)-Vibrio vulnificus interaction in the gills: Role of the RtxA13 toxin.</title>
        <authorList>
            <person name="Callol A."/>
            <person name="Pajuelo D."/>
            <person name="Ebbesson L."/>
            <person name="Teles M."/>
            <person name="MacKenzie S."/>
            <person name="Amaro C."/>
        </authorList>
    </citation>
    <scope>NUCLEOTIDE SEQUENCE</scope>
</reference>
<organism evidence="2">
    <name type="scientific">Anguilla anguilla</name>
    <name type="common">European freshwater eel</name>
    <name type="synonym">Muraena anguilla</name>
    <dbReference type="NCBI Taxonomy" id="7936"/>
    <lineage>
        <taxon>Eukaryota</taxon>
        <taxon>Metazoa</taxon>
        <taxon>Chordata</taxon>
        <taxon>Craniata</taxon>
        <taxon>Vertebrata</taxon>
        <taxon>Euteleostomi</taxon>
        <taxon>Actinopterygii</taxon>
        <taxon>Neopterygii</taxon>
        <taxon>Teleostei</taxon>
        <taxon>Anguilliformes</taxon>
        <taxon>Anguillidae</taxon>
        <taxon>Anguilla</taxon>
    </lineage>
</organism>
<keyword evidence="1" id="KW-0472">Membrane</keyword>
<protein>
    <submittedName>
        <fullName evidence="2">Uncharacterized protein</fullName>
    </submittedName>
</protein>
<proteinExistence type="predicted"/>
<name>A0A0E9WEV6_ANGAN</name>